<proteinExistence type="predicted"/>
<evidence type="ECO:0000256" key="1">
    <source>
        <dbReference type="SAM" id="MobiDB-lite"/>
    </source>
</evidence>
<evidence type="ECO:0000313" key="4">
    <source>
        <dbReference type="Proteomes" id="UP000218023"/>
    </source>
</evidence>
<sequence>MVIQSRIISSDDLSNPPLKPPLPDSAELRERYETVRSINSFAFGLGLQRADAIKALKNAGIDIYEEIARAWQKGTSVRELSRCHGVGRDTISRWIRRTGRAVPIANSRKRYDEQVVVNVYQETRSCNRAAKAAHVAWRTAKMVLVRHGLWADE</sequence>
<comment type="caution">
    <text evidence="3">The sequence shown here is derived from an EMBL/GenBank/DDBJ whole genome shotgun (WGS) entry which is preliminary data.</text>
</comment>
<evidence type="ECO:0000259" key="2">
    <source>
        <dbReference type="Pfam" id="PF13518"/>
    </source>
</evidence>
<accession>A0A2A2GPH6</accession>
<gene>
    <name evidence="3" type="ORF">CK240_01490</name>
</gene>
<dbReference type="Proteomes" id="UP000218023">
    <property type="component" value="Unassembled WGS sequence"/>
</dbReference>
<dbReference type="AlphaFoldDB" id="A0A2A2GPH6"/>
<organism evidence="3 4">
    <name type="scientific">Paracoccus salipaludis</name>
    <dbReference type="NCBI Taxonomy" id="2032623"/>
    <lineage>
        <taxon>Bacteria</taxon>
        <taxon>Pseudomonadati</taxon>
        <taxon>Pseudomonadota</taxon>
        <taxon>Alphaproteobacteria</taxon>
        <taxon>Rhodobacterales</taxon>
        <taxon>Paracoccaceae</taxon>
        <taxon>Paracoccus</taxon>
    </lineage>
</organism>
<name>A0A2A2GPH6_9RHOB</name>
<dbReference type="Gene3D" id="1.10.150.20">
    <property type="entry name" value="5' to 3' exonuclease, C-terminal subdomain"/>
    <property type="match status" value="1"/>
</dbReference>
<protein>
    <recommendedName>
        <fullName evidence="2">Insertion element IS150 protein InsJ-like helix-turn-helix domain-containing protein</fullName>
    </recommendedName>
</protein>
<feature type="domain" description="Insertion element IS150 protein InsJ-like helix-turn-helix" evidence="2">
    <location>
        <begin position="66"/>
        <end position="97"/>
    </location>
</feature>
<dbReference type="EMBL" id="NSJZ01000001">
    <property type="protein sequence ID" value="PAU98835.1"/>
    <property type="molecule type" value="Genomic_DNA"/>
</dbReference>
<evidence type="ECO:0000313" key="3">
    <source>
        <dbReference type="EMBL" id="PAU98835.1"/>
    </source>
</evidence>
<dbReference type="InterPro" id="IPR055247">
    <property type="entry name" value="InsJ-like_HTH"/>
</dbReference>
<reference evidence="3 4" key="1">
    <citation type="submission" date="2017-09" db="EMBL/GenBank/DDBJ databases">
        <title>Paracoccus alkalisoli sp. nov., isolated from saline alkaline soil.</title>
        <authorList>
            <person name="Dong X."/>
            <person name="Zhang G."/>
        </authorList>
    </citation>
    <scope>NUCLEOTIDE SEQUENCE [LARGE SCALE GENOMIC DNA]</scope>
    <source>
        <strain evidence="3 4">WN007</strain>
    </source>
</reference>
<keyword evidence="4" id="KW-1185">Reference proteome</keyword>
<dbReference type="Pfam" id="PF13518">
    <property type="entry name" value="HTH_28"/>
    <property type="match status" value="1"/>
</dbReference>
<feature type="region of interest" description="Disordered" evidence="1">
    <location>
        <begin position="1"/>
        <end position="24"/>
    </location>
</feature>
<feature type="compositionally biased region" description="Polar residues" evidence="1">
    <location>
        <begin position="1"/>
        <end position="13"/>
    </location>
</feature>